<name>A0A068R0Z9_9GAMM</name>
<feature type="domain" description="CusB-like beta-barrel" evidence="6">
    <location>
        <begin position="203"/>
        <end position="274"/>
    </location>
</feature>
<organism evidence="8 9">
    <name type="scientific">Xenorhabdus poinarii G6</name>
    <dbReference type="NCBI Taxonomy" id="1354304"/>
    <lineage>
        <taxon>Bacteria</taxon>
        <taxon>Pseudomonadati</taxon>
        <taxon>Pseudomonadota</taxon>
        <taxon>Gammaproteobacteria</taxon>
        <taxon>Enterobacterales</taxon>
        <taxon>Morganellaceae</taxon>
        <taxon>Xenorhabdus</taxon>
    </lineage>
</organism>
<dbReference type="Gene3D" id="2.40.50.100">
    <property type="match status" value="1"/>
</dbReference>
<dbReference type="Pfam" id="PF25967">
    <property type="entry name" value="RND-MFP_C"/>
    <property type="match status" value="1"/>
</dbReference>
<dbReference type="Proteomes" id="UP000032735">
    <property type="component" value="Chromosome"/>
</dbReference>
<protein>
    <submittedName>
        <fullName evidence="8">Uncharacterized protein</fullName>
    </submittedName>
</protein>
<evidence type="ECO:0000256" key="3">
    <source>
        <dbReference type="ARBA" id="ARBA00022448"/>
    </source>
</evidence>
<evidence type="ECO:0000256" key="2">
    <source>
        <dbReference type="ARBA" id="ARBA00009477"/>
    </source>
</evidence>
<evidence type="ECO:0000313" key="8">
    <source>
        <dbReference type="EMBL" id="CDG19730.1"/>
    </source>
</evidence>
<reference evidence="8 9" key="1">
    <citation type="submission" date="2013-07" db="EMBL/GenBank/DDBJ databases">
        <authorList>
            <person name="Genoscope - CEA"/>
        </authorList>
    </citation>
    <scope>NUCLEOTIDE SEQUENCE [LARGE SCALE GENOMIC DNA]</scope>
    <source>
        <strain evidence="8 9">G6</strain>
    </source>
</reference>
<dbReference type="PANTHER" id="PTHR30469:SF29">
    <property type="entry name" value="BLR2860 PROTEIN"/>
    <property type="match status" value="1"/>
</dbReference>
<dbReference type="GO" id="GO:0015562">
    <property type="term" value="F:efflux transmembrane transporter activity"/>
    <property type="evidence" value="ECO:0007669"/>
    <property type="project" value="TreeGrafter"/>
</dbReference>
<dbReference type="InterPro" id="IPR058625">
    <property type="entry name" value="MdtA-like_BSH"/>
</dbReference>
<keyword evidence="3" id="KW-0813">Transport</keyword>
<dbReference type="Gene3D" id="2.40.420.20">
    <property type="match status" value="1"/>
</dbReference>
<dbReference type="KEGG" id="xpo:XPG1_0075"/>
<dbReference type="AlphaFoldDB" id="A0A068R0Z9"/>
<evidence type="ECO:0000256" key="4">
    <source>
        <dbReference type="SAM" id="Phobius"/>
    </source>
</evidence>
<keyword evidence="4" id="KW-0812">Transmembrane</keyword>
<evidence type="ECO:0000259" key="5">
    <source>
        <dbReference type="Pfam" id="PF25917"/>
    </source>
</evidence>
<comment type="similarity">
    <text evidence="2">Belongs to the membrane fusion protein (MFP) (TC 8.A.1) family.</text>
</comment>
<comment type="subcellular location">
    <subcellularLocation>
        <location evidence="1">Cell envelope</location>
    </subcellularLocation>
</comment>
<feature type="transmembrane region" description="Helical" evidence="4">
    <location>
        <begin position="6"/>
        <end position="26"/>
    </location>
</feature>
<dbReference type="Pfam" id="PF25954">
    <property type="entry name" value="Beta-barrel_RND_2"/>
    <property type="match status" value="1"/>
</dbReference>
<dbReference type="InterPro" id="IPR058627">
    <property type="entry name" value="MdtA-like_C"/>
</dbReference>
<feature type="domain" description="Multidrug resistance protein MdtA-like C-terminal permuted SH3" evidence="7">
    <location>
        <begin position="281"/>
        <end position="343"/>
    </location>
</feature>
<dbReference type="Gene3D" id="2.40.30.170">
    <property type="match status" value="1"/>
</dbReference>
<dbReference type="InterPro" id="IPR058792">
    <property type="entry name" value="Beta-barrel_RND_2"/>
</dbReference>
<dbReference type="InterPro" id="IPR006143">
    <property type="entry name" value="RND_pump_MFP"/>
</dbReference>
<dbReference type="STRING" id="1354304.XPG1_0075"/>
<keyword evidence="4" id="KW-0472">Membrane</keyword>
<dbReference type="FunFam" id="2.40.30.170:FF:000010">
    <property type="entry name" value="Efflux RND transporter periplasmic adaptor subunit"/>
    <property type="match status" value="1"/>
</dbReference>
<accession>A0A068R0Z9</accession>
<dbReference type="RefSeq" id="WP_045957322.1">
    <property type="nucleotide sequence ID" value="NZ_FO704551.1"/>
</dbReference>
<dbReference type="HOGENOM" id="CLU_018816_1_2_6"/>
<gene>
    <name evidence="8" type="ORF">XPG1_0075</name>
</gene>
<evidence type="ECO:0000256" key="1">
    <source>
        <dbReference type="ARBA" id="ARBA00004196"/>
    </source>
</evidence>
<sequence>MAKKKIVIGVVITLLVGMIGFAIYRINGLTPDMQKNPAYPPVTVALAAVKESHIPSIIHGVGELEAARQVHVAAETAGRITHIEFESGQYVEKGQLLVRLNDAVEQAELVRLQAQWKHADKLYQRTRQLFSSHGVSAAQLDSVQAERDMAQAAIRQTEALISQKTIRAPFAGVMGIRQVHEGQYLQAGETIANLVDAQHLRLNFSLDEQASPELTAGQQVNVMINAYPNQTFPAKISAIDPLIGKSRLMQVQAILNNLDGKLKAGMYANIQVVHQDKAPTLMIPETAVTYTAYGSTVFVVNPTSSADQITTVKKVSVEVGKRWEGLVEIRKGVSLGDQVVTSGQLKLNEGTAVIAAETDTLAITARSTAGTRP</sequence>
<dbReference type="Gene3D" id="1.10.287.470">
    <property type="entry name" value="Helix hairpin bin"/>
    <property type="match status" value="1"/>
</dbReference>
<evidence type="ECO:0000313" key="9">
    <source>
        <dbReference type="Proteomes" id="UP000032735"/>
    </source>
</evidence>
<evidence type="ECO:0000259" key="6">
    <source>
        <dbReference type="Pfam" id="PF25954"/>
    </source>
</evidence>
<evidence type="ECO:0000259" key="7">
    <source>
        <dbReference type="Pfam" id="PF25967"/>
    </source>
</evidence>
<keyword evidence="4" id="KW-1133">Transmembrane helix</keyword>
<keyword evidence="9" id="KW-1185">Reference proteome</keyword>
<dbReference type="EMBL" id="FO704551">
    <property type="protein sequence ID" value="CDG19730.1"/>
    <property type="molecule type" value="Genomic_DNA"/>
</dbReference>
<feature type="domain" description="Multidrug resistance protein MdtA-like barrel-sandwich hybrid" evidence="5">
    <location>
        <begin position="68"/>
        <end position="196"/>
    </location>
</feature>
<dbReference type="NCBIfam" id="TIGR01730">
    <property type="entry name" value="RND_mfp"/>
    <property type="match status" value="1"/>
</dbReference>
<dbReference type="PANTHER" id="PTHR30469">
    <property type="entry name" value="MULTIDRUG RESISTANCE PROTEIN MDTA"/>
    <property type="match status" value="1"/>
</dbReference>
<dbReference type="OrthoDB" id="9806939at2"/>
<dbReference type="SUPFAM" id="SSF111369">
    <property type="entry name" value="HlyD-like secretion proteins"/>
    <property type="match status" value="1"/>
</dbReference>
<proteinExistence type="inferred from homology"/>
<dbReference type="Pfam" id="PF25917">
    <property type="entry name" value="BSH_RND"/>
    <property type="match status" value="1"/>
</dbReference>
<dbReference type="GO" id="GO:1990281">
    <property type="term" value="C:efflux pump complex"/>
    <property type="evidence" value="ECO:0007669"/>
    <property type="project" value="TreeGrafter"/>
</dbReference>